<accession>A0A2R8BTA1</accession>
<name>A0A2R8BTA1_9RHOB</name>
<dbReference type="EMBL" id="ONZF01000002">
    <property type="protein sequence ID" value="SPJ23371.1"/>
    <property type="molecule type" value="Genomic_DNA"/>
</dbReference>
<dbReference type="GO" id="GO:0016829">
    <property type="term" value="F:lyase activity"/>
    <property type="evidence" value="ECO:0007669"/>
    <property type="project" value="InterPro"/>
</dbReference>
<dbReference type="Gene3D" id="1.50.10.100">
    <property type="entry name" value="Chondroitin AC/alginate lyase"/>
    <property type="match status" value="1"/>
</dbReference>
<comment type="subcellular location">
    <subcellularLocation>
        <location evidence="1">Cell envelope</location>
    </subcellularLocation>
</comment>
<dbReference type="GO" id="GO:0030313">
    <property type="term" value="C:cell envelope"/>
    <property type="evidence" value="ECO:0007669"/>
    <property type="project" value="UniProtKB-SubCell"/>
</dbReference>
<evidence type="ECO:0000313" key="4">
    <source>
        <dbReference type="Proteomes" id="UP000244912"/>
    </source>
</evidence>
<evidence type="ECO:0000256" key="1">
    <source>
        <dbReference type="ARBA" id="ARBA00004196"/>
    </source>
</evidence>
<sequence length="564" mass="61395">MAPTHLTRLDRLRLWTERLQGVPASFIDIPGPRSVGRVHRGQRMLAGEFMFLGYTVEAPETPIWDLPIPEPAFVDLLHGFGWLDDLAATGAGEGPAQRWLDDWIARFGQQDGPAWRSDTLGRRVMRWIDHAEMLMGGDQPRDRTARVFLRLQARQLARSWRRVRPGPRRFEALAGLLLATVTLEGLAPSRGAALAALEVEIASAVTPEGGIPSRNPEALARVFAQLARIKADLLQAEVTPPDALEDALKRMAGVLRTLRHADGTLARFHGGGRGAPGLLDQALSMSGVRPTPLSDRAMGYARLSHARTTLILDAAPPTTGPMSPQAHASTLGFELTSGRRPLIVNCGSGRTFGDRWRRAGRATPSHSTLALDGLSSARLGEGDLIVEAPGDVRLERRRSDLSTGLIAGHDGYVASHGLTHVRQIYLSHDGRGLQGEDVIATVEREDERAFDRALDETGGGIPFSVRFHLHPDVAARIAEDGQSFELMLKSGELWILRHTGSAALSLVPSVYLDVGQLEPTPTSQIVLRATAMDYATRISWTLAKARQTPDAVRDIVHGDYPVLA</sequence>
<evidence type="ECO:0000313" key="3">
    <source>
        <dbReference type="EMBL" id="SPJ23371.1"/>
    </source>
</evidence>
<proteinExistence type="predicted"/>
<dbReference type="InterPro" id="IPR008929">
    <property type="entry name" value="Chondroitin_lyas"/>
</dbReference>
<dbReference type="Pfam" id="PF07940">
    <property type="entry name" value="Hepar_II_III_C"/>
    <property type="match status" value="1"/>
</dbReference>
<dbReference type="RefSeq" id="WP_245897531.1">
    <property type="nucleotide sequence ID" value="NZ_ONZF01000002.1"/>
</dbReference>
<dbReference type="Proteomes" id="UP000244912">
    <property type="component" value="Unassembled WGS sequence"/>
</dbReference>
<organism evidence="3 4">
    <name type="scientific">Palleronia abyssalis</name>
    <dbReference type="NCBI Taxonomy" id="1501240"/>
    <lineage>
        <taxon>Bacteria</taxon>
        <taxon>Pseudomonadati</taxon>
        <taxon>Pseudomonadota</taxon>
        <taxon>Alphaproteobacteria</taxon>
        <taxon>Rhodobacterales</taxon>
        <taxon>Roseobacteraceae</taxon>
        <taxon>Palleronia</taxon>
    </lineage>
</organism>
<keyword evidence="4" id="KW-1185">Reference proteome</keyword>
<protein>
    <recommendedName>
        <fullName evidence="2">Heparinase II/III-like C-terminal domain-containing protein</fullName>
    </recommendedName>
</protein>
<evidence type="ECO:0000259" key="2">
    <source>
        <dbReference type="Pfam" id="PF07940"/>
    </source>
</evidence>
<gene>
    <name evidence="3" type="ORF">PAA8504_01181</name>
</gene>
<reference evidence="3 4" key="1">
    <citation type="submission" date="2018-03" db="EMBL/GenBank/DDBJ databases">
        <authorList>
            <person name="Keele B.F."/>
        </authorList>
    </citation>
    <scope>NUCLEOTIDE SEQUENCE [LARGE SCALE GENOMIC DNA]</scope>
    <source>
        <strain evidence="3 4">CECT 8504</strain>
    </source>
</reference>
<feature type="domain" description="Heparinase II/III-like C-terminal" evidence="2">
    <location>
        <begin position="296"/>
        <end position="541"/>
    </location>
</feature>
<dbReference type="AlphaFoldDB" id="A0A2R8BTA1"/>
<dbReference type="InterPro" id="IPR012480">
    <property type="entry name" value="Hepar_II_III_C"/>
</dbReference>
<dbReference type="Gene3D" id="2.70.98.70">
    <property type="match status" value="1"/>
</dbReference>